<dbReference type="AlphaFoldDB" id="A0A2Z7D447"/>
<keyword evidence="3" id="KW-1185">Reference proteome</keyword>
<gene>
    <name evidence="2" type="ORF">F511_03923</name>
</gene>
<organism evidence="2 3">
    <name type="scientific">Dorcoceras hygrometricum</name>
    <dbReference type="NCBI Taxonomy" id="472368"/>
    <lineage>
        <taxon>Eukaryota</taxon>
        <taxon>Viridiplantae</taxon>
        <taxon>Streptophyta</taxon>
        <taxon>Embryophyta</taxon>
        <taxon>Tracheophyta</taxon>
        <taxon>Spermatophyta</taxon>
        <taxon>Magnoliopsida</taxon>
        <taxon>eudicotyledons</taxon>
        <taxon>Gunneridae</taxon>
        <taxon>Pentapetalae</taxon>
        <taxon>asterids</taxon>
        <taxon>lamiids</taxon>
        <taxon>Lamiales</taxon>
        <taxon>Gesneriaceae</taxon>
        <taxon>Didymocarpoideae</taxon>
        <taxon>Trichosporeae</taxon>
        <taxon>Loxocarpinae</taxon>
        <taxon>Dorcoceras</taxon>
    </lineage>
</organism>
<proteinExistence type="predicted"/>
<accession>A0A2Z7D447</accession>
<sequence>MPTLTRSCDQQLLRATVLPAPSTTAEALSAGRPPGLEGSNMTNLGSNCGLTREKWSLQVDAPVMLCRRDHLLVFAFVLPTPATNAGALPTGPPPDPESSNVTDLTSNHGPTRENEPLQVDAPAQRGRRLKSADGGGGVGYFRNCGRVLVDEKSESEVVTMCCWFVSRPNGSPPSELGELVAPNSHSVLTIPKLVVVVWLRRLEF</sequence>
<protein>
    <submittedName>
        <fullName evidence="2">Delta tubulin</fullName>
    </submittedName>
</protein>
<dbReference type="Proteomes" id="UP000250235">
    <property type="component" value="Unassembled WGS sequence"/>
</dbReference>
<name>A0A2Z7D447_9LAMI</name>
<reference evidence="2 3" key="1">
    <citation type="journal article" date="2015" name="Proc. Natl. Acad. Sci. U.S.A.">
        <title>The resurrection genome of Boea hygrometrica: A blueprint for survival of dehydration.</title>
        <authorList>
            <person name="Xiao L."/>
            <person name="Yang G."/>
            <person name="Zhang L."/>
            <person name="Yang X."/>
            <person name="Zhao S."/>
            <person name="Ji Z."/>
            <person name="Zhou Q."/>
            <person name="Hu M."/>
            <person name="Wang Y."/>
            <person name="Chen M."/>
            <person name="Xu Y."/>
            <person name="Jin H."/>
            <person name="Xiao X."/>
            <person name="Hu G."/>
            <person name="Bao F."/>
            <person name="Hu Y."/>
            <person name="Wan P."/>
            <person name="Li L."/>
            <person name="Deng X."/>
            <person name="Kuang T."/>
            <person name="Xiang C."/>
            <person name="Zhu J.K."/>
            <person name="Oliver M.J."/>
            <person name="He Y."/>
        </authorList>
    </citation>
    <scope>NUCLEOTIDE SEQUENCE [LARGE SCALE GENOMIC DNA]</scope>
    <source>
        <strain evidence="3">cv. XS01</strain>
    </source>
</reference>
<evidence type="ECO:0000256" key="1">
    <source>
        <dbReference type="SAM" id="MobiDB-lite"/>
    </source>
</evidence>
<feature type="compositionally biased region" description="Polar residues" evidence="1">
    <location>
        <begin position="97"/>
        <end position="109"/>
    </location>
</feature>
<dbReference type="EMBL" id="KQ990045">
    <property type="protein sequence ID" value="KZV53920.1"/>
    <property type="molecule type" value="Genomic_DNA"/>
</dbReference>
<evidence type="ECO:0000313" key="2">
    <source>
        <dbReference type="EMBL" id="KZV53920.1"/>
    </source>
</evidence>
<feature type="region of interest" description="Disordered" evidence="1">
    <location>
        <begin position="85"/>
        <end position="116"/>
    </location>
</feature>
<evidence type="ECO:0000313" key="3">
    <source>
        <dbReference type="Proteomes" id="UP000250235"/>
    </source>
</evidence>